<dbReference type="EMBL" id="BSFI01000023">
    <property type="protein sequence ID" value="GLK69822.1"/>
    <property type="molecule type" value="Genomic_DNA"/>
</dbReference>
<keyword evidence="1" id="KW-1133">Transmembrane helix</keyword>
<dbReference type="AlphaFoldDB" id="A0A9W6MXE8"/>
<evidence type="ECO:0000256" key="2">
    <source>
        <dbReference type="SAM" id="SignalP"/>
    </source>
</evidence>
<evidence type="ECO:0000313" key="4">
    <source>
        <dbReference type="Proteomes" id="UP001143372"/>
    </source>
</evidence>
<dbReference type="Proteomes" id="UP001143372">
    <property type="component" value="Unassembled WGS sequence"/>
</dbReference>
<accession>A0A9W6MXE8</accession>
<gene>
    <name evidence="3" type="ORF">GCM10008179_34600</name>
</gene>
<evidence type="ECO:0000313" key="3">
    <source>
        <dbReference type="EMBL" id="GLK69822.1"/>
    </source>
</evidence>
<protein>
    <recommendedName>
        <fullName evidence="5">TIGR02186 family protein</fullName>
    </recommendedName>
</protein>
<comment type="caution">
    <text evidence="3">The sequence shown here is derived from an EMBL/GenBank/DDBJ whole genome shotgun (WGS) entry which is preliminary data.</text>
</comment>
<feature type="signal peptide" evidence="2">
    <location>
        <begin position="1"/>
        <end position="19"/>
    </location>
</feature>
<organism evidence="3 4">
    <name type="scientific">Hansschlegelia plantiphila</name>
    <dbReference type="NCBI Taxonomy" id="374655"/>
    <lineage>
        <taxon>Bacteria</taxon>
        <taxon>Pseudomonadati</taxon>
        <taxon>Pseudomonadota</taxon>
        <taxon>Alphaproteobacteria</taxon>
        <taxon>Hyphomicrobiales</taxon>
        <taxon>Methylopilaceae</taxon>
        <taxon>Hansschlegelia</taxon>
    </lineage>
</organism>
<keyword evidence="4" id="KW-1185">Reference proteome</keyword>
<feature type="transmembrane region" description="Helical" evidence="1">
    <location>
        <begin position="217"/>
        <end position="238"/>
    </location>
</feature>
<feature type="chain" id="PRO_5040769097" description="TIGR02186 family protein" evidence="2">
    <location>
        <begin position="20"/>
        <end position="241"/>
    </location>
</feature>
<proteinExistence type="predicted"/>
<dbReference type="InterPro" id="IPR019088">
    <property type="entry name" value="CHP02186-rel_TM"/>
</dbReference>
<evidence type="ECO:0008006" key="5">
    <source>
        <dbReference type="Google" id="ProtNLM"/>
    </source>
</evidence>
<keyword evidence="1" id="KW-0812">Transmembrane</keyword>
<sequence>MRAWGLVAAACLTASSARSEDLVLALSAQEITIASNFAGGDLTVFGIVKNAPAGGGPYDLIITTTGPAETLAVREKARVAGLWITRSTTDFPYAPTFLSVLSTRPPEESGAGAPPPSERSGLLGHVPGGVSAAAAALIRIQERRGLWLQDDRGVAFLDPSLFRATVRLPPNVPIGAFEVEARLYSGGSVVARSTVSFRVAKAGFEAGVADVAERLRLGYGLAVAALALLFGWAASAMFRRD</sequence>
<reference evidence="3" key="1">
    <citation type="journal article" date="2014" name="Int. J. Syst. Evol. Microbiol.">
        <title>Complete genome sequence of Corynebacterium casei LMG S-19264T (=DSM 44701T), isolated from a smear-ripened cheese.</title>
        <authorList>
            <consortium name="US DOE Joint Genome Institute (JGI-PGF)"/>
            <person name="Walter F."/>
            <person name="Albersmeier A."/>
            <person name="Kalinowski J."/>
            <person name="Ruckert C."/>
        </authorList>
    </citation>
    <scope>NUCLEOTIDE SEQUENCE</scope>
    <source>
        <strain evidence="3">VKM B-2347</strain>
    </source>
</reference>
<dbReference type="RefSeq" id="WP_271170035.1">
    <property type="nucleotide sequence ID" value="NZ_BSFI01000023.1"/>
</dbReference>
<keyword evidence="1" id="KW-0472">Membrane</keyword>
<dbReference type="Pfam" id="PF09608">
    <property type="entry name" value="Alph_Pro_TM"/>
    <property type="match status" value="1"/>
</dbReference>
<reference evidence="3" key="2">
    <citation type="submission" date="2023-01" db="EMBL/GenBank/DDBJ databases">
        <authorList>
            <person name="Sun Q."/>
            <person name="Evtushenko L."/>
        </authorList>
    </citation>
    <scope>NUCLEOTIDE SEQUENCE</scope>
    <source>
        <strain evidence="3">VKM B-2347</strain>
    </source>
</reference>
<evidence type="ECO:0000256" key="1">
    <source>
        <dbReference type="SAM" id="Phobius"/>
    </source>
</evidence>
<name>A0A9W6MXE8_9HYPH</name>
<keyword evidence="2" id="KW-0732">Signal</keyword>